<feature type="compositionally biased region" description="Basic residues" evidence="1">
    <location>
        <begin position="1"/>
        <end position="14"/>
    </location>
</feature>
<accession>A0A2K0TT97</accession>
<evidence type="ECO:0000313" key="2">
    <source>
        <dbReference type="EMBL" id="PNP48711.1"/>
    </source>
</evidence>
<sequence>MELTKIHVKGKRKTPATSRPQALCEQQPPFKAPRTRKSLFSVMATRKTRHRNTLDSLPAEILENILLYSANLALPRVSNFIGAKLSGRATLLRLFILAFHDTWEQWFGIPTNPAIVHGPWLENAQHVPCHGDPKFQVGLILSLRD</sequence>
<organism evidence="2 3">
    <name type="scientific">Trichoderma gamsii</name>
    <dbReference type="NCBI Taxonomy" id="398673"/>
    <lineage>
        <taxon>Eukaryota</taxon>
        <taxon>Fungi</taxon>
        <taxon>Dikarya</taxon>
        <taxon>Ascomycota</taxon>
        <taxon>Pezizomycotina</taxon>
        <taxon>Sordariomycetes</taxon>
        <taxon>Hypocreomycetidae</taxon>
        <taxon>Hypocreales</taxon>
        <taxon>Hypocreaceae</taxon>
        <taxon>Trichoderma</taxon>
    </lineage>
</organism>
<proteinExistence type="predicted"/>
<comment type="caution">
    <text evidence="2">The sequence shown here is derived from an EMBL/GenBank/DDBJ whole genome shotgun (WGS) entry which is preliminary data.</text>
</comment>
<evidence type="ECO:0000256" key="1">
    <source>
        <dbReference type="SAM" id="MobiDB-lite"/>
    </source>
</evidence>
<reference evidence="2 3" key="1">
    <citation type="submission" date="2017-02" db="EMBL/GenBank/DDBJ databases">
        <title>Genomes of Trichoderma spp. with biocontrol activity.</title>
        <authorList>
            <person name="Gardiner D."/>
            <person name="Kazan K."/>
            <person name="Vos C."/>
            <person name="Harvey P."/>
        </authorList>
    </citation>
    <scope>NUCLEOTIDE SEQUENCE [LARGE SCALE GENOMIC DNA]</scope>
    <source>
        <strain evidence="2 3">A5MH</strain>
    </source>
</reference>
<dbReference type="AlphaFoldDB" id="A0A2K0TT97"/>
<dbReference type="Proteomes" id="UP000236546">
    <property type="component" value="Unassembled WGS sequence"/>
</dbReference>
<dbReference type="OrthoDB" id="4167490at2759"/>
<feature type="region of interest" description="Disordered" evidence="1">
    <location>
        <begin position="1"/>
        <end position="24"/>
    </location>
</feature>
<evidence type="ECO:0008006" key="4">
    <source>
        <dbReference type="Google" id="ProtNLM"/>
    </source>
</evidence>
<evidence type="ECO:0000313" key="3">
    <source>
        <dbReference type="Proteomes" id="UP000236546"/>
    </source>
</evidence>
<name>A0A2K0TT97_9HYPO</name>
<protein>
    <recommendedName>
        <fullName evidence="4">F-box domain-containing protein</fullName>
    </recommendedName>
</protein>
<dbReference type="EMBL" id="MTYH01000002">
    <property type="protein sequence ID" value="PNP48711.1"/>
    <property type="molecule type" value="Genomic_DNA"/>
</dbReference>
<gene>
    <name evidence="2" type="ORF">TGAMA5MH_00165</name>
</gene>